<keyword evidence="1" id="KW-0732">Signal</keyword>
<name>A0ABY7QIZ5_9FLAO</name>
<protein>
    <recommendedName>
        <fullName evidence="4">Peptidoglycan-binding protein LysM</fullName>
    </recommendedName>
</protein>
<organism evidence="2 3">
    <name type="scientific">Chryseobacterium camelliae</name>
    <dbReference type="NCBI Taxonomy" id="1265445"/>
    <lineage>
        <taxon>Bacteria</taxon>
        <taxon>Pseudomonadati</taxon>
        <taxon>Bacteroidota</taxon>
        <taxon>Flavobacteriia</taxon>
        <taxon>Flavobacteriales</taxon>
        <taxon>Weeksellaceae</taxon>
        <taxon>Chryseobacterium group</taxon>
        <taxon>Chryseobacterium</taxon>
    </lineage>
</organism>
<dbReference type="RefSeq" id="WP_271147398.1">
    <property type="nucleotide sequence ID" value="NZ_CP115859.1"/>
</dbReference>
<reference evidence="2 3" key="1">
    <citation type="submission" date="2023-01" db="EMBL/GenBank/DDBJ databases">
        <title>Complete genome of Chryseobacterium camelliae VAN22-5A.</title>
        <authorList>
            <person name="Zong G."/>
            <person name="Cao G."/>
        </authorList>
    </citation>
    <scope>NUCLEOTIDE SEQUENCE [LARGE SCALE GENOMIC DNA]</scope>
    <source>
        <strain evidence="2 3">VAN22-5A</strain>
    </source>
</reference>
<evidence type="ECO:0000256" key="1">
    <source>
        <dbReference type="SAM" id="SignalP"/>
    </source>
</evidence>
<evidence type="ECO:0000313" key="2">
    <source>
        <dbReference type="EMBL" id="WBV58986.1"/>
    </source>
</evidence>
<evidence type="ECO:0000313" key="3">
    <source>
        <dbReference type="Proteomes" id="UP001210978"/>
    </source>
</evidence>
<sequence>MKRLNLSVMVLSIAFVAISANVKAQDDKDDTHTIAVGIPEVALVDIESATSKNISMGFTAPTEAGLPLTTPADNSTLWLNYSSIKTSTGADTSRTISVKLSPVIVGVDVKVAAAAYSGSGEGTVGTPSSPLTLTTTDQPILTGIGSVYTGNGVSNGHNLTYSVNYGTTGGTAVYADLVANPTASTTVTYTISDN</sequence>
<gene>
    <name evidence="2" type="ORF">PFY12_07845</name>
</gene>
<feature type="chain" id="PRO_5045347386" description="Peptidoglycan-binding protein LysM" evidence="1">
    <location>
        <begin position="25"/>
        <end position="194"/>
    </location>
</feature>
<keyword evidence="3" id="KW-1185">Reference proteome</keyword>
<evidence type="ECO:0008006" key="4">
    <source>
        <dbReference type="Google" id="ProtNLM"/>
    </source>
</evidence>
<feature type="signal peptide" evidence="1">
    <location>
        <begin position="1"/>
        <end position="24"/>
    </location>
</feature>
<dbReference type="EMBL" id="CP115859">
    <property type="protein sequence ID" value="WBV58986.1"/>
    <property type="molecule type" value="Genomic_DNA"/>
</dbReference>
<proteinExistence type="predicted"/>
<dbReference type="Proteomes" id="UP001210978">
    <property type="component" value="Chromosome"/>
</dbReference>
<accession>A0ABY7QIZ5</accession>